<evidence type="ECO:0000313" key="7">
    <source>
        <dbReference type="EMBL" id="KAK9915718.1"/>
    </source>
</evidence>
<dbReference type="InterPro" id="IPR015943">
    <property type="entry name" value="WD40/YVTN_repeat-like_dom_sf"/>
</dbReference>
<dbReference type="PANTHER" id="PTHR13405:SF11">
    <property type="entry name" value="NUCLEAR PORE COMPLEX PROTEIN NUP133"/>
    <property type="match status" value="1"/>
</dbReference>
<name>A0ABR2YV31_9CHLO</name>
<evidence type="ECO:0000256" key="2">
    <source>
        <dbReference type="ARBA" id="ARBA00005569"/>
    </source>
</evidence>
<organism evidence="7 8">
    <name type="scientific">Coccomyxa subellipsoidea</name>
    <dbReference type="NCBI Taxonomy" id="248742"/>
    <lineage>
        <taxon>Eukaryota</taxon>
        <taxon>Viridiplantae</taxon>
        <taxon>Chlorophyta</taxon>
        <taxon>core chlorophytes</taxon>
        <taxon>Trebouxiophyceae</taxon>
        <taxon>Trebouxiophyceae incertae sedis</taxon>
        <taxon>Coccomyxaceae</taxon>
        <taxon>Coccomyxa</taxon>
    </lineage>
</organism>
<dbReference type="PANTHER" id="PTHR13405">
    <property type="entry name" value="NUCLEAR PORE COMPLEX PROTEIN NUP133"/>
    <property type="match status" value="1"/>
</dbReference>
<keyword evidence="8" id="KW-1185">Reference proteome</keyword>
<comment type="subcellular location">
    <subcellularLocation>
        <location evidence="1">Nucleus</location>
    </subcellularLocation>
</comment>
<protein>
    <recommendedName>
        <fullName evidence="9">Nucleoporin Nup133/Nup155-like N-terminal domain-containing protein</fullName>
    </recommendedName>
</protein>
<evidence type="ECO:0000256" key="3">
    <source>
        <dbReference type="ARBA" id="ARBA00022448"/>
    </source>
</evidence>
<dbReference type="InterPro" id="IPR037624">
    <property type="entry name" value="Nup133-like"/>
</dbReference>
<feature type="region of interest" description="Disordered" evidence="6">
    <location>
        <begin position="333"/>
        <end position="363"/>
    </location>
</feature>
<reference evidence="7 8" key="1">
    <citation type="journal article" date="2024" name="Nat. Commun.">
        <title>Phylogenomics reveals the evolutionary origins of lichenization in chlorophyte algae.</title>
        <authorList>
            <person name="Puginier C."/>
            <person name="Libourel C."/>
            <person name="Otte J."/>
            <person name="Skaloud P."/>
            <person name="Haon M."/>
            <person name="Grisel S."/>
            <person name="Petersen M."/>
            <person name="Berrin J.G."/>
            <person name="Delaux P.M."/>
            <person name="Dal Grande F."/>
            <person name="Keller J."/>
        </authorList>
    </citation>
    <scope>NUCLEOTIDE SEQUENCE [LARGE SCALE GENOMIC DNA]</scope>
    <source>
        <strain evidence="7 8">SAG 216-7</strain>
    </source>
</reference>
<dbReference type="PROSITE" id="PS50012">
    <property type="entry name" value="RCC1_3"/>
    <property type="match status" value="1"/>
</dbReference>
<dbReference type="EMBL" id="JALJOT010000004">
    <property type="protein sequence ID" value="KAK9915718.1"/>
    <property type="molecule type" value="Genomic_DNA"/>
</dbReference>
<evidence type="ECO:0000256" key="6">
    <source>
        <dbReference type="SAM" id="MobiDB-lite"/>
    </source>
</evidence>
<dbReference type="SUPFAM" id="SSF117289">
    <property type="entry name" value="Nucleoporin domain"/>
    <property type="match status" value="1"/>
</dbReference>
<evidence type="ECO:0000256" key="4">
    <source>
        <dbReference type="ARBA" id="ARBA00023242"/>
    </source>
</evidence>
<comment type="similarity">
    <text evidence="2">Belongs to the nucleoporin Nup133 family.</text>
</comment>
<accession>A0ABR2YV31</accession>
<keyword evidence="4" id="KW-0539">Nucleus</keyword>
<evidence type="ECO:0000313" key="8">
    <source>
        <dbReference type="Proteomes" id="UP001491310"/>
    </source>
</evidence>
<gene>
    <name evidence="7" type="ORF">WJX75_003090</name>
</gene>
<dbReference type="Gene3D" id="2.130.10.10">
    <property type="entry name" value="YVTN repeat-like/Quinoprotein amine dehydrogenase"/>
    <property type="match status" value="1"/>
</dbReference>
<evidence type="ECO:0000256" key="5">
    <source>
        <dbReference type="PROSITE-ProRule" id="PRU00235"/>
    </source>
</evidence>
<sequence length="1057" mass="110816">MYDEGQDAEVHKRTLPYTSSRRHFVSFALHKSPARLSVVLCSDDGNLALWPDFCGSDAMETQRLAGQVTGAAAAALSGGAFIACVGTAGAALFCVRAEPSPGGLQTRVARLSSPAAAPLAGQQSGMLGRLFAWGSTSGAAAPSGPSAHPATAMHFVDAAGGSLRLLVLTADALDCWQVDGQREQLLWSQPVAEQLRQRLHAESVSLLDLTIVPAVRGAPHQAAILSTSVPSDGGDGELSAHMVDFHGSALALKAWQLLTGVEVNSKFRFNASLDAEAFLLWWPGGLPIEWTPSAGAEWLETPGNCLAASISQQNTWVVLTPSGVVEIPVEGHIDESEELQPSIPSTVSDHETSSQPEMAEQAAGRGAAEEVFAILDEASAAGTLSPSGYQRLRSAGAFSGEGPDNAVARYSSRLADVLPKHWGSPVGGAEVAEQLASKKLTHDSLLMILGDAGVLPQLASPTLRVILENGERLATVAAVREAENRLLSARGRPRGSTALALLQCIIGLAGQQCMPQVAAPVEDRSNWEVFYSYPSISAPAFFDAAAAAVQQQPDSSGSAADAFEDLHEVVKAVQGGLQAALTQRGWHVQRFPAEVARALRGCGSPEWLVQESPRSALFSLSHALIRLRLTLQSQSPDRAAEAVSLLLGLAERLLNSFAAAIPATDPSSAMAVERLVQDYAAARSDILQHALDQAIAFCAQGDGRGEALLQRVESLAQAHAAHAQLFDLCEFLGDRGRLHDHMAANAAEDLYARETAAQYVFGRLLREGRQAELLSLPDTFNKELHAWLLGQEQTGNVRELRWLHELRMREYGRAAATLARAAAATGGGRAQFAQSGRAARLAKLALLAGQPGGLEPPSTQAVHVRDDMDRILTLLAVQERLGLAAEGPLPPAALAQAAIEASSDGQAEGAAASDAAAAQQEEAALLVFDVLAAAGQQLNGSARGVLEAAWNRALSATDWAAVASERAHCSDADFGRLLSATLVARAAARCFSPFAHHRPPLAPSAAIASPEETAALLKHLHSSGSPATLSDILTAFEIGCAGGSSAAMSEDDAMVLS</sequence>
<dbReference type="InterPro" id="IPR000408">
    <property type="entry name" value="Reg_chr_condens"/>
</dbReference>
<comment type="caution">
    <text evidence="7">The sequence shown here is derived from an EMBL/GenBank/DDBJ whole genome shotgun (WGS) entry which is preliminary data.</text>
</comment>
<feature type="repeat" description="RCC1" evidence="5">
    <location>
        <begin position="128"/>
        <end position="171"/>
    </location>
</feature>
<proteinExistence type="inferred from homology"/>
<dbReference type="Proteomes" id="UP001491310">
    <property type="component" value="Unassembled WGS sequence"/>
</dbReference>
<keyword evidence="3" id="KW-0813">Transport</keyword>
<evidence type="ECO:0000256" key="1">
    <source>
        <dbReference type="ARBA" id="ARBA00004123"/>
    </source>
</evidence>
<evidence type="ECO:0008006" key="9">
    <source>
        <dbReference type="Google" id="ProtNLM"/>
    </source>
</evidence>